<accession>A0A1Q8TDI5</accession>
<dbReference type="NCBIfam" id="NF003501">
    <property type="entry name" value="PRK05170.1-5"/>
    <property type="match status" value="1"/>
</dbReference>
<organism evidence="2 3">
    <name type="scientific">Chromohalobacter japonicus</name>
    <dbReference type="NCBI Taxonomy" id="223900"/>
    <lineage>
        <taxon>Bacteria</taxon>
        <taxon>Pseudomonadati</taxon>
        <taxon>Pseudomonadota</taxon>
        <taxon>Gammaproteobacteria</taxon>
        <taxon>Oceanospirillales</taxon>
        <taxon>Halomonadaceae</taxon>
        <taxon>Chromohalobacter</taxon>
    </lineage>
</organism>
<comment type="caution">
    <text evidence="2">The sequence shown here is derived from an EMBL/GenBank/DDBJ whole genome shotgun (WGS) entry which is preliminary data.</text>
</comment>
<protein>
    <recommendedName>
        <fullName evidence="1">UPF0260 protein BTW10_07785</fullName>
    </recommendedName>
</protein>
<proteinExistence type="inferred from homology"/>
<name>A0A1Q8TDI5_9GAMM</name>
<evidence type="ECO:0000313" key="2">
    <source>
        <dbReference type="EMBL" id="OLO11743.1"/>
    </source>
</evidence>
<dbReference type="EMBL" id="MSDQ01000019">
    <property type="protein sequence ID" value="OLO11743.1"/>
    <property type="molecule type" value="Genomic_DNA"/>
</dbReference>
<reference evidence="2 3" key="1">
    <citation type="submission" date="2016-12" db="EMBL/GenBank/DDBJ databases">
        <title>Draft genome sequences of strains Salinicola socius SMB35, Salinicola sp. MH3R3-1 and Chromohalobacter sp. SMB17 from the Verkhnekamsk potash mining region of Russia.</title>
        <authorList>
            <person name="Mavrodi D.V."/>
            <person name="Olsson B.E."/>
            <person name="Korsakova E.S."/>
            <person name="Pyankova A."/>
            <person name="Mavrodi O.V."/>
            <person name="Plotnikova E.G."/>
        </authorList>
    </citation>
    <scope>NUCLEOTIDE SEQUENCE [LARGE SCALE GENOMIC DNA]</scope>
    <source>
        <strain evidence="2 3">SMB17</strain>
    </source>
</reference>
<comment type="similarity">
    <text evidence="1">Belongs to the UPF0260 family.</text>
</comment>
<dbReference type="PANTHER" id="PTHR37421:SF1">
    <property type="entry name" value="UPF0260 PROTEIN YCGN"/>
    <property type="match status" value="1"/>
</dbReference>
<dbReference type="RefSeq" id="WP_075368917.1">
    <property type="nucleotide sequence ID" value="NZ_JBQCXM010000027.1"/>
</dbReference>
<sequence length="148" mass="17026">MRERFWERFSLQELDDEEWEALCDGCGLCCLLKLEDEESGDVATLNVACQLLDIDTCRCSDYENRFEHVPGCTKLTRDNLAAFHWLPASCAYRRLAEGRKLAAWHPLIAGDAQRMHRKQKSVRHFAVSECEVADEALEDHIIDIIPCQ</sequence>
<dbReference type="InterPro" id="IPR008228">
    <property type="entry name" value="UCP006173"/>
</dbReference>
<dbReference type="HAMAP" id="MF_00676">
    <property type="entry name" value="UPF0260"/>
    <property type="match status" value="1"/>
</dbReference>
<gene>
    <name evidence="2" type="ORF">BTW10_07785</name>
</gene>
<dbReference type="STRING" id="223900.GCA_000821045_02530"/>
<evidence type="ECO:0000256" key="1">
    <source>
        <dbReference type="HAMAP-Rule" id="MF_00676"/>
    </source>
</evidence>
<dbReference type="Proteomes" id="UP000186806">
    <property type="component" value="Unassembled WGS sequence"/>
</dbReference>
<dbReference type="PIRSF" id="PIRSF006173">
    <property type="entry name" value="UCP006173"/>
    <property type="match status" value="1"/>
</dbReference>
<dbReference type="AlphaFoldDB" id="A0A1Q8TDI5"/>
<dbReference type="InterPro" id="IPR005358">
    <property type="entry name" value="Puta_zinc/iron-chelating_dom"/>
</dbReference>
<dbReference type="Pfam" id="PF03692">
    <property type="entry name" value="CxxCxxCC"/>
    <property type="match status" value="1"/>
</dbReference>
<keyword evidence="3" id="KW-1185">Reference proteome</keyword>
<dbReference type="NCBIfam" id="NF003507">
    <property type="entry name" value="PRK05170.2-5"/>
    <property type="match status" value="1"/>
</dbReference>
<evidence type="ECO:0000313" key="3">
    <source>
        <dbReference type="Proteomes" id="UP000186806"/>
    </source>
</evidence>
<dbReference type="PANTHER" id="PTHR37421">
    <property type="entry name" value="UPF0260 PROTEIN YCGN"/>
    <property type="match status" value="1"/>
</dbReference>